<dbReference type="SUPFAM" id="SSF110087">
    <property type="entry name" value="DR1885-like metal-binding protein"/>
    <property type="match status" value="1"/>
</dbReference>
<sequence length="222" mass="22827">MNRALRAATMGVLLLSPTALSACSAGQVTQTATQERDKVGAMGQVGNLTVRAAEFASPREGSYEAGDDAELHLVVVNGAEEPDTLVSVDGEGFGDAEIEAPATSSTVGTAGGSSGGADEVEIPPDTTVFVDGDEVTITLSDLDEGLTVGQYIEVTLTFENAGEIVLPVSVATPDEEVERGEAFDFHHEEGGEEEGTEDTARERESAGESSDDTGAGNESDGE</sequence>
<accession>A0A6J4HR43</accession>
<feature type="chain" id="PRO_5038415050" description="Copper(I)-binding protein" evidence="2">
    <location>
        <begin position="22"/>
        <end position="222"/>
    </location>
</feature>
<proteinExistence type="predicted"/>
<dbReference type="AlphaFoldDB" id="A0A6J4HR43"/>
<name>A0A6J4HR43_9ACTN</name>
<dbReference type="PROSITE" id="PS51257">
    <property type="entry name" value="PROKAR_LIPOPROTEIN"/>
    <property type="match status" value="1"/>
</dbReference>
<dbReference type="EMBL" id="CADCTN010000072">
    <property type="protein sequence ID" value="CAA9231779.1"/>
    <property type="molecule type" value="Genomic_DNA"/>
</dbReference>
<evidence type="ECO:0000313" key="3">
    <source>
        <dbReference type="EMBL" id="CAA9231779.1"/>
    </source>
</evidence>
<dbReference type="InterPro" id="IPR036182">
    <property type="entry name" value="PCuAC_sf"/>
</dbReference>
<feature type="compositionally biased region" description="Basic and acidic residues" evidence="1">
    <location>
        <begin position="179"/>
        <end position="189"/>
    </location>
</feature>
<organism evidence="3">
    <name type="scientific">uncultured Blastococcus sp</name>
    <dbReference type="NCBI Taxonomy" id="217144"/>
    <lineage>
        <taxon>Bacteria</taxon>
        <taxon>Bacillati</taxon>
        <taxon>Actinomycetota</taxon>
        <taxon>Actinomycetes</taxon>
        <taxon>Geodermatophilales</taxon>
        <taxon>Geodermatophilaceae</taxon>
        <taxon>Blastococcus</taxon>
        <taxon>environmental samples</taxon>
    </lineage>
</organism>
<evidence type="ECO:0000256" key="1">
    <source>
        <dbReference type="SAM" id="MobiDB-lite"/>
    </source>
</evidence>
<protein>
    <recommendedName>
        <fullName evidence="4">Copper(I)-binding protein</fullName>
    </recommendedName>
</protein>
<dbReference type="Gene3D" id="2.60.40.1890">
    <property type="entry name" value="PCu(A)C copper chaperone"/>
    <property type="match status" value="1"/>
</dbReference>
<keyword evidence="2" id="KW-0732">Signal</keyword>
<dbReference type="InterPro" id="IPR007410">
    <property type="entry name" value="LpqE-like"/>
</dbReference>
<dbReference type="Pfam" id="PF04314">
    <property type="entry name" value="PCuAC"/>
    <property type="match status" value="1"/>
</dbReference>
<gene>
    <name evidence="3" type="ORF">AVDCRST_MAG52-1050</name>
</gene>
<feature type="region of interest" description="Disordered" evidence="1">
    <location>
        <begin position="102"/>
        <end position="122"/>
    </location>
</feature>
<evidence type="ECO:0000256" key="2">
    <source>
        <dbReference type="SAM" id="SignalP"/>
    </source>
</evidence>
<evidence type="ECO:0008006" key="4">
    <source>
        <dbReference type="Google" id="ProtNLM"/>
    </source>
</evidence>
<feature type="signal peptide" evidence="2">
    <location>
        <begin position="1"/>
        <end position="21"/>
    </location>
</feature>
<reference evidence="3" key="1">
    <citation type="submission" date="2020-02" db="EMBL/GenBank/DDBJ databases">
        <authorList>
            <person name="Meier V. D."/>
        </authorList>
    </citation>
    <scope>NUCLEOTIDE SEQUENCE</scope>
    <source>
        <strain evidence="3">AVDCRST_MAG52</strain>
    </source>
</reference>
<feature type="region of interest" description="Disordered" evidence="1">
    <location>
        <begin position="172"/>
        <end position="222"/>
    </location>
</feature>